<dbReference type="VEuPathDB" id="TriTrypDB:TcCLB.503995.10"/>
<evidence type="ECO:0000259" key="4">
    <source>
        <dbReference type="Pfam" id="PF12777"/>
    </source>
</evidence>
<dbReference type="VEuPathDB" id="TriTrypDB:TCSYLVIO_002927"/>
<dbReference type="VEuPathDB" id="TriTrypDB:TCDM_08251"/>
<accession>A0A2V2UQV7</accession>
<feature type="compositionally biased region" description="Low complexity" evidence="2">
    <location>
        <begin position="7"/>
        <end position="22"/>
    </location>
</feature>
<feature type="compositionally biased region" description="Basic and acidic residues" evidence="2">
    <location>
        <begin position="936"/>
        <end position="959"/>
    </location>
</feature>
<dbReference type="Pfam" id="PF12777">
    <property type="entry name" value="MT"/>
    <property type="match status" value="1"/>
</dbReference>
<feature type="compositionally biased region" description="Basic and acidic residues" evidence="2">
    <location>
        <begin position="1008"/>
        <end position="1022"/>
    </location>
</feature>
<dbReference type="Gene3D" id="1.20.920.20">
    <property type="match status" value="1"/>
</dbReference>
<dbReference type="VEuPathDB" id="TriTrypDB:TcCLB.507223.10"/>
<dbReference type="EMBL" id="PRFA01000122">
    <property type="protein sequence ID" value="PWU86411.1"/>
    <property type="molecule type" value="Genomic_DNA"/>
</dbReference>
<evidence type="ECO:0000256" key="1">
    <source>
        <dbReference type="SAM" id="Coils"/>
    </source>
</evidence>
<sequence>MDGQELTTENVTPVNVSSSPSPMDARTMHLQLQSPNAQIISPSFDVGDLISYEYFDTASGKMQCGLATVLEKLEENKLLVEPLMHEARRSLCGVVAITDEGNSILEELRNLEKEFLRCVKDAKQSSQEIWERRCAVQEKQEVEEAVIIAQEELGDVRTAVKKIDIHHWHELVSYRTPPEIVVRVMAAVVLVLGERRRTWAEIMPILHRPGITELLATFDSSDLTQAQREEVLQRYINTPKFTYEGVMKGSIALTELYRWVVAHVLMINVNEHRNQMSRINERCSSDPEELEQKLQEDFRKIARLNIEMNALWNRLYEVESKAASNFCASNNTTPRENQSARQRCSHKGLFERPLFAELIKMISGSWHYKIKPERRSISICSVLCNLGAAPDRNETIILQEQNSLHLLAAMQAKKCQYTPIIQSETETYGEEAANTHGIQQKRKPQRKAITQLQYAQNIKTLVQQIQKNAEEKLQLQQRILLNTRSKNTGESQLRQKLSQEIYTKEREENDKNAKTFTRNKHFYTQDSPRTPTVQRRLDLSGNEKHLQKNRPSKGFDVLATLERQLQERDDALAALKDRLEEYGREKSALESRSSESVDALAALERQLQERDDALAALKDRLEEHGREKSALESPSSESVDALAALERQLQERDDALAALKDRLEEHGREKSALESRSSESVDALAAMERQLQQRDDALAALERQLQQRDDALAALERQLQERDDALAALKDRLEEHGREKSALESPSSESVDALAALERQLQERDDALAALKDRLEEHGREKSALESPSSESVDALAALERQLQQRDDALAALERQLQERDDALAALKDRLEEHGREKSALESPSSESVDALAAMERQLQQRDDALAALERQLQQRDDALAAMERQLQERDDALAALKDRLEEHGREKSALESRSSESVDALAALERQLQQRDDALAALKDRLEEHGREKSALESRSSESVDALAAMERQLQQRDDALAALERQLQQRDDALAALERQLQERDDALAALKDRLEEHGREKSALESPSSESVDALAALERQLQERDDALAALKDRLEEHGREKSALESRSSESVDALAALERQLQQRDDALAALERQLQERDDALAALKDRLEEHGREKSALESPSSERDDALAALERQLQERDDALAALKDRLEEHGREKSALGSRSSESVDALAAMERQLQQRDDALAALKDRLEEYGREKSALGSRSSESVDALAAMERQLQQRDDALAALERQLQERCNVFNIFDGRVNEICMEKPSLGFRLKTATDMFVVFLRRLRGFCGGEYGVSFQDGLCTFHHAQDSGFVSCGVFKSLRSLRNFVFGWNWNGNCMNEDWWDVLGHVQLELGCVEAELHEFSEFLRKLEEDCKDTEPTRRLQELIDIHAGYGENEDAALNLEENFEVLILELRHRVCEMKTMLVGQSVRERLIQARIDALSSGIHRVANLSVVLNGEVDKDKRRRALEELHEKHDSLSEELSSVGRDLFVLYALQQGREETFLRPLHEYSPFLAAKCLRNAGFLTDTIETGVFSLTSGVLMVAVIVTLTYKRYSLI</sequence>
<feature type="compositionally biased region" description="Basic and acidic residues" evidence="2">
    <location>
        <begin position="826"/>
        <end position="840"/>
    </location>
</feature>
<keyword evidence="3" id="KW-0812">Transmembrane</keyword>
<feature type="region of interest" description="Disordered" evidence="2">
    <location>
        <begin position="1"/>
        <end position="24"/>
    </location>
</feature>
<dbReference type="VEuPathDB" id="TriTrypDB:TCDM_08250"/>
<reference evidence="5 6" key="1">
    <citation type="journal article" date="2018" name="Microb. Genom.">
        <title>Expanding an expanded genome: long-read sequencing of Trypanosoma cruzi.</title>
        <authorList>
            <person name="Berna L."/>
            <person name="Rodriguez M."/>
            <person name="Chiribao M.L."/>
            <person name="Parodi-Talice A."/>
            <person name="Pita S."/>
            <person name="Rijo G."/>
            <person name="Alvarez-Valin F."/>
            <person name="Robello C."/>
        </authorList>
    </citation>
    <scope>NUCLEOTIDE SEQUENCE [LARGE SCALE GENOMIC DNA]</scope>
    <source>
        <strain evidence="5 6">Dm28c</strain>
    </source>
</reference>
<feature type="region of interest" description="Disordered" evidence="2">
    <location>
        <begin position="936"/>
        <end position="968"/>
    </location>
</feature>
<dbReference type="VEuPathDB" id="TriTrypDB:BCY84_17790"/>
<proteinExistence type="predicted"/>
<dbReference type="VEuPathDB" id="TriTrypDB:TcCLB.511557.50"/>
<dbReference type="VEuPathDB" id="TriTrypDB:C4B63_122g9"/>
<keyword evidence="3" id="KW-1133">Transmembrane helix</keyword>
<dbReference type="InterPro" id="IPR024743">
    <property type="entry name" value="Dynein_HC_stalk"/>
</dbReference>
<feature type="compositionally biased region" description="Basic and acidic residues" evidence="2">
    <location>
        <begin position="728"/>
        <end position="742"/>
    </location>
</feature>
<dbReference type="Proteomes" id="UP000246121">
    <property type="component" value="Unassembled WGS sequence"/>
</dbReference>
<dbReference type="VEuPathDB" id="TriTrypDB:TCSYLVIO_006551"/>
<gene>
    <name evidence="5" type="ORF">C4B63_122g9</name>
</gene>
<dbReference type="VEuPathDB" id="TriTrypDB:TcCL_NonESM05340"/>
<evidence type="ECO:0000313" key="6">
    <source>
        <dbReference type="Proteomes" id="UP000246121"/>
    </source>
</evidence>
<keyword evidence="3" id="KW-0472">Membrane</keyword>
<dbReference type="PANTHER" id="PTHR34707:SF1">
    <property type="entry name" value="VIMENTIN-TYPE INTERMEDIATE FILAMENT-ASSOCIATED COILED-COIL PROTEIN"/>
    <property type="match status" value="1"/>
</dbReference>
<feature type="domain" description="Dynein heavy chain coiled coil stalk" evidence="4">
    <location>
        <begin position="135"/>
        <end position="315"/>
    </location>
</feature>
<feature type="region of interest" description="Disordered" evidence="2">
    <location>
        <begin position="504"/>
        <end position="533"/>
    </location>
</feature>
<dbReference type="VEuPathDB" id="TriTrypDB:TcG_06142"/>
<dbReference type="VEuPathDB" id="TriTrypDB:TcG_06141"/>
<feature type="compositionally biased region" description="Basic and acidic residues" evidence="2">
    <location>
        <begin position="768"/>
        <end position="784"/>
    </location>
</feature>
<feature type="region of interest" description="Disordered" evidence="2">
    <location>
        <begin position="728"/>
        <end position="754"/>
    </location>
</feature>
<dbReference type="VEuPathDB" id="TriTrypDB:TcCL_ESM06798"/>
<dbReference type="VEuPathDB" id="TriTrypDB:TcCLB.505171.109"/>
<evidence type="ECO:0000256" key="3">
    <source>
        <dbReference type="SAM" id="Phobius"/>
    </source>
</evidence>
<dbReference type="GO" id="GO:0045098">
    <property type="term" value="C:type III intermediate filament"/>
    <property type="evidence" value="ECO:0007669"/>
    <property type="project" value="TreeGrafter"/>
</dbReference>
<dbReference type="VEuPathDB" id="TriTrypDB:TcBrA4_0109900"/>
<dbReference type="VEuPathDB" id="TriTrypDB:C3747_46g30"/>
<feature type="compositionally biased region" description="Basic and acidic residues" evidence="2">
    <location>
        <begin position="504"/>
        <end position="513"/>
    </location>
</feature>
<dbReference type="VEuPathDB" id="TriTrypDB:TcG_06143"/>
<dbReference type="PANTHER" id="PTHR34707">
    <property type="entry name" value="VIMENTIN-TYPE INTERMEDIATE FILAMENT-ASSOCIATED COILED-COIL PROTEIN"/>
    <property type="match status" value="1"/>
</dbReference>
<feature type="compositionally biased region" description="Basic and acidic residues" evidence="2">
    <location>
        <begin position="898"/>
        <end position="917"/>
    </location>
</feature>
<dbReference type="VEuPathDB" id="TriTrypDB:TcCL_ESM06799"/>
<evidence type="ECO:0000313" key="5">
    <source>
        <dbReference type="EMBL" id="PWU86411.1"/>
    </source>
</evidence>
<feature type="region of interest" description="Disordered" evidence="2">
    <location>
        <begin position="1008"/>
        <end position="1034"/>
    </location>
</feature>
<feature type="region of interest" description="Disordered" evidence="2">
    <location>
        <begin position="826"/>
        <end position="851"/>
    </location>
</feature>
<feature type="compositionally biased region" description="Polar residues" evidence="2">
    <location>
        <begin position="522"/>
        <end position="533"/>
    </location>
</feature>
<feature type="region of interest" description="Disordered" evidence="2">
    <location>
        <begin position="768"/>
        <end position="793"/>
    </location>
</feature>
<dbReference type="SUPFAM" id="SSF57997">
    <property type="entry name" value="Tropomyosin"/>
    <property type="match status" value="3"/>
</dbReference>
<keyword evidence="1" id="KW-0175">Coiled coil</keyword>
<feature type="coiled-coil region" evidence="1">
    <location>
        <begin position="1456"/>
        <end position="1483"/>
    </location>
</feature>
<organism evidence="5 6">
    <name type="scientific">Trypanosoma cruzi</name>
    <dbReference type="NCBI Taxonomy" id="5693"/>
    <lineage>
        <taxon>Eukaryota</taxon>
        <taxon>Discoba</taxon>
        <taxon>Euglenozoa</taxon>
        <taxon>Kinetoplastea</taxon>
        <taxon>Metakinetoplastina</taxon>
        <taxon>Trypanosomatida</taxon>
        <taxon>Trypanosomatidae</taxon>
        <taxon>Trypanosoma</taxon>
        <taxon>Schizotrypanum</taxon>
    </lineage>
</organism>
<dbReference type="VEuPathDB" id="TriTrypDB:Tc_MARK_5274"/>
<name>A0A2V2UQV7_TRYCR</name>
<feature type="transmembrane region" description="Helical" evidence="3">
    <location>
        <begin position="1527"/>
        <end position="1546"/>
    </location>
</feature>
<evidence type="ECO:0000256" key="2">
    <source>
        <dbReference type="SAM" id="MobiDB-lite"/>
    </source>
</evidence>
<dbReference type="VEuPathDB" id="TriTrypDB:TcYC6_0037050"/>
<comment type="caution">
    <text evidence="5">The sequence shown here is derived from an EMBL/GenBank/DDBJ whole genome shotgun (WGS) entry which is preliminary data.</text>
</comment>
<protein>
    <submittedName>
        <fullName evidence="5">Present in the outer mitochondrial membrane proteome 17</fullName>
    </submittedName>
</protein>
<feature type="region of interest" description="Disordered" evidence="2">
    <location>
        <begin position="898"/>
        <end position="919"/>
    </location>
</feature>